<dbReference type="HOGENOM" id="CLU_000445_8_1_7"/>
<dbReference type="RefSeq" id="WP_014956738.1">
    <property type="nucleotide sequence ID" value="NC_018645.1"/>
</dbReference>
<dbReference type="PROSITE" id="PS00675">
    <property type="entry name" value="SIGMA54_INTERACT_1"/>
    <property type="match status" value="1"/>
</dbReference>
<protein>
    <submittedName>
        <fullName evidence="9">Sigma54-dependent transcriptional regulator</fullName>
    </submittedName>
</protein>
<dbReference type="Gene3D" id="1.10.10.60">
    <property type="entry name" value="Homeodomain-like"/>
    <property type="match status" value="1"/>
</dbReference>
<reference evidence="9 10" key="1">
    <citation type="journal article" date="2013" name="Environ. Microbiol.">
        <title>Complete genome, catabolic sub-proteomes and key-metabolites of Desulfobacula toluolica Tol2, a marine, aromatic compound-degrading, sulfate-reducing bacterium.</title>
        <authorList>
            <person name="Wohlbrand L."/>
            <person name="Jacob J.H."/>
            <person name="Kube M."/>
            <person name="Mussmann M."/>
            <person name="Jarling R."/>
            <person name="Beck A."/>
            <person name="Amann R."/>
            <person name="Wilkes H."/>
            <person name="Reinhardt R."/>
            <person name="Rabus R."/>
        </authorList>
    </citation>
    <scope>NUCLEOTIDE SEQUENCE [LARGE SCALE GENOMIC DNA]</scope>
    <source>
        <strain evidence="10">DSM 7467 / Tol2</strain>
    </source>
</reference>
<dbReference type="Proteomes" id="UP000007347">
    <property type="component" value="Chromosome"/>
</dbReference>
<dbReference type="KEGG" id="dto:TOL2_C12280"/>
<sequence length="517" mass="57115">MSFVENFDSSSLLDMEQIDFLSVLNRLDDGVIIADINGVILFYNAAQSKIDGLPAKDVIGRKVTEIYRLNNRTSMIMQAIERHAAIKNRAFFYQTCSGKVANTITSVYPLLKGKTINGVICLVKDYELLYRSTPMAALTESRPDLGNGTRYTFADLIGKGSDFQRVVGTARKAASSPSPIMIQGETGTGKELFAQSIHNHSQRRKQKYVGVNCAAIPRDLLEGLLFGTARGAFTGAMDKLGLFEIAHGGTLFLDELLAMPVDLQAKLLRVLQEKCVRRVGSAMETPVDVKIISSVSRDPRTAIREGVLRMDLFYRLGVVMVKLPPLRDRQNSMGELVSHFIEKYNNRLGTHVRRISREVLELFSAYQWPGNIRELEHLIEGAMNMAGREEIIGIEHFTPGLDCLEQVDFTSPEPSDFIAPGPGVPSFGEPDLTLDSDQIFDPAPPLDPDPPLDPAPTGNLSQTQADREKSAIKTALSTAGGNVTLASKKLGISRQLLHYKIKKHGLCRLDFISRPIR</sequence>
<feature type="domain" description="PAS" evidence="8">
    <location>
        <begin position="16"/>
        <end position="89"/>
    </location>
</feature>
<dbReference type="InterPro" id="IPR002197">
    <property type="entry name" value="HTH_Fis"/>
</dbReference>
<dbReference type="CDD" id="cd00009">
    <property type="entry name" value="AAA"/>
    <property type="match status" value="1"/>
</dbReference>
<dbReference type="InterPro" id="IPR009057">
    <property type="entry name" value="Homeodomain-like_sf"/>
</dbReference>
<dbReference type="InterPro" id="IPR003593">
    <property type="entry name" value="AAA+_ATPase"/>
</dbReference>
<accession>K0NEC9</accession>
<dbReference type="PROSITE" id="PS50045">
    <property type="entry name" value="SIGMA54_INTERACT_4"/>
    <property type="match status" value="1"/>
</dbReference>
<dbReference type="InterPro" id="IPR025944">
    <property type="entry name" value="Sigma_54_int_dom_CS"/>
</dbReference>
<feature type="compositionally biased region" description="Pro residues" evidence="6">
    <location>
        <begin position="442"/>
        <end position="454"/>
    </location>
</feature>
<dbReference type="InterPro" id="IPR027417">
    <property type="entry name" value="P-loop_NTPase"/>
</dbReference>
<dbReference type="InterPro" id="IPR035965">
    <property type="entry name" value="PAS-like_dom_sf"/>
</dbReference>
<dbReference type="OrthoDB" id="9803970at2"/>
<evidence type="ECO:0000256" key="3">
    <source>
        <dbReference type="ARBA" id="ARBA00023015"/>
    </source>
</evidence>
<dbReference type="FunFam" id="3.40.50.300:FF:000006">
    <property type="entry name" value="DNA-binding transcriptional regulator NtrC"/>
    <property type="match status" value="1"/>
</dbReference>
<dbReference type="SMART" id="SM00091">
    <property type="entry name" value="PAS"/>
    <property type="match status" value="1"/>
</dbReference>
<dbReference type="CDD" id="cd00130">
    <property type="entry name" value="PAS"/>
    <property type="match status" value="1"/>
</dbReference>
<evidence type="ECO:0000313" key="9">
    <source>
        <dbReference type="EMBL" id="CCK79391.1"/>
    </source>
</evidence>
<dbReference type="GO" id="GO:0006355">
    <property type="term" value="P:regulation of DNA-templated transcription"/>
    <property type="evidence" value="ECO:0007669"/>
    <property type="project" value="InterPro"/>
</dbReference>
<gene>
    <name evidence="9" type="ordered locus">TOL2_C12280</name>
</gene>
<dbReference type="Pfam" id="PF13426">
    <property type="entry name" value="PAS_9"/>
    <property type="match status" value="1"/>
</dbReference>
<keyword evidence="1" id="KW-0547">Nucleotide-binding</keyword>
<dbReference type="Gene3D" id="1.10.8.60">
    <property type="match status" value="1"/>
</dbReference>
<dbReference type="Pfam" id="PF02954">
    <property type="entry name" value="HTH_8"/>
    <property type="match status" value="1"/>
</dbReference>
<dbReference type="SUPFAM" id="SSF52540">
    <property type="entry name" value="P-loop containing nucleoside triphosphate hydrolases"/>
    <property type="match status" value="1"/>
</dbReference>
<feature type="domain" description="Sigma-54 factor interaction" evidence="7">
    <location>
        <begin position="156"/>
        <end position="384"/>
    </location>
</feature>
<name>K0NEC9_DESTT</name>
<dbReference type="SMART" id="SM00382">
    <property type="entry name" value="AAA"/>
    <property type="match status" value="1"/>
</dbReference>
<dbReference type="PRINTS" id="PR01590">
    <property type="entry name" value="HTHFIS"/>
</dbReference>
<organism evidence="9 10">
    <name type="scientific">Desulfobacula toluolica (strain DSM 7467 / Tol2)</name>
    <dbReference type="NCBI Taxonomy" id="651182"/>
    <lineage>
        <taxon>Bacteria</taxon>
        <taxon>Pseudomonadati</taxon>
        <taxon>Thermodesulfobacteriota</taxon>
        <taxon>Desulfobacteria</taxon>
        <taxon>Desulfobacterales</taxon>
        <taxon>Desulfobacteraceae</taxon>
        <taxon>Desulfobacula</taxon>
    </lineage>
</organism>
<dbReference type="PANTHER" id="PTHR32071:SF74">
    <property type="entry name" value="TRANSCRIPTIONAL ACTIVATOR ROCR"/>
    <property type="match status" value="1"/>
</dbReference>
<dbReference type="PROSITE" id="PS00688">
    <property type="entry name" value="SIGMA54_INTERACT_3"/>
    <property type="match status" value="1"/>
</dbReference>
<dbReference type="Gene3D" id="3.40.50.300">
    <property type="entry name" value="P-loop containing nucleotide triphosphate hydrolases"/>
    <property type="match status" value="1"/>
</dbReference>
<evidence type="ECO:0000256" key="4">
    <source>
        <dbReference type="ARBA" id="ARBA00023125"/>
    </source>
</evidence>
<dbReference type="SUPFAM" id="SSF55785">
    <property type="entry name" value="PYP-like sensor domain (PAS domain)"/>
    <property type="match status" value="1"/>
</dbReference>
<evidence type="ECO:0000256" key="2">
    <source>
        <dbReference type="ARBA" id="ARBA00022840"/>
    </source>
</evidence>
<evidence type="ECO:0000259" key="7">
    <source>
        <dbReference type="PROSITE" id="PS50045"/>
    </source>
</evidence>
<evidence type="ECO:0000259" key="8">
    <source>
        <dbReference type="PROSITE" id="PS50112"/>
    </source>
</evidence>
<keyword evidence="2" id="KW-0067">ATP-binding</keyword>
<dbReference type="PATRIC" id="fig|651182.5.peg.1475"/>
<dbReference type="Pfam" id="PF25601">
    <property type="entry name" value="AAA_lid_14"/>
    <property type="match status" value="1"/>
</dbReference>
<dbReference type="PROSITE" id="PS50112">
    <property type="entry name" value="PAS"/>
    <property type="match status" value="1"/>
</dbReference>
<dbReference type="InterPro" id="IPR025662">
    <property type="entry name" value="Sigma_54_int_dom_ATP-bd_1"/>
</dbReference>
<dbReference type="InterPro" id="IPR002078">
    <property type="entry name" value="Sigma_54_int"/>
</dbReference>
<evidence type="ECO:0000256" key="5">
    <source>
        <dbReference type="ARBA" id="ARBA00023163"/>
    </source>
</evidence>
<evidence type="ECO:0000313" key="10">
    <source>
        <dbReference type="Proteomes" id="UP000007347"/>
    </source>
</evidence>
<keyword evidence="5" id="KW-0804">Transcription</keyword>
<keyword evidence="3" id="KW-0805">Transcription regulation</keyword>
<dbReference type="EMBL" id="FO203503">
    <property type="protein sequence ID" value="CCK79391.1"/>
    <property type="molecule type" value="Genomic_DNA"/>
</dbReference>
<dbReference type="InterPro" id="IPR058031">
    <property type="entry name" value="AAA_lid_NorR"/>
</dbReference>
<dbReference type="STRING" id="651182.TOL2_C12280"/>
<keyword evidence="10" id="KW-1185">Reference proteome</keyword>
<dbReference type="InterPro" id="IPR025943">
    <property type="entry name" value="Sigma_54_int_dom_ATP-bd_2"/>
</dbReference>
<dbReference type="PANTHER" id="PTHR32071">
    <property type="entry name" value="TRANSCRIPTIONAL REGULATORY PROTEIN"/>
    <property type="match status" value="1"/>
</dbReference>
<evidence type="ECO:0000256" key="6">
    <source>
        <dbReference type="SAM" id="MobiDB-lite"/>
    </source>
</evidence>
<dbReference type="Gene3D" id="3.30.450.20">
    <property type="entry name" value="PAS domain"/>
    <property type="match status" value="1"/>
</dbReference>
<feature type="region of interest" description="Disordered" evidence="6">
    <location>
        <begin position="412"/>
        <end position="469"/>
    </location>
</feature>
<dbReference type="InterPro" id="IPR000014">
    <property type="entry name" value="PAS"/>
</dbReference>
<proteinExistence type="predicted"/>
<dbReference type="SUPFAM" id="SSF46689">
    <property type="entry name" value="Homeodomain-like"/>
    <property type="match status" value="1"/>
</dbReference>
<dbReference type="GO" id="GO:0043565">
    <property type="term" value="F:sequence-specific DNA binding"/>
    <property type="evidence" value="ECO:0007669"/>
    <property type="project" value="InterPro"/>
</dbReference>
<dbReference type="GO" id="GO:0005524">
    <property type="term" value="F:ATP binding"/>
    <property type="evidence" value="ECO:0007669"/>
    <property type="project" value="UniProtKB-KW"/>
</dbReference>
<dbReference type="PROSITE" id="PS00676">
    <property type="entry name" value="SIGMA54_INTERACT_2"/>
    <property type="match status" value="1"/>
</dbReference>
<keyword evidence="4" id="KW-0238">DNA-binding</keyword>
<dbReference type="Pfam" id="PF00158">
    <property type="entry name" value="Sigma54_activat"/>
    <property type="match status" value="1"/>
</dbReference>
<evidence type="ECO:0000256" key="1">
    <source>
        <dbReference type="ARBA" id="ARBA00022741"/>
    </source>
</evidence>
<dbReference type="NCBIfam" id="TIGR00229">
    <property type="entry name" value="sensory_box"/>
    <property type="match status" value="1"/>
</dbReference>
<dbReference type="AlphaFoldDB" id="K0NEC9"/>